<accession>A0ABU2F883</accession>
<name>A0ABU2F883_9EURY</name>
<comment type="caution">
    <text evidence="2">The sequence shown here is derived from an EMBL/GenBank/DDBJ whole genome shotgun (WGS) entry which is preliminary data.</text>
</comment>
<dbReference type="EMBL" id="JAMQON010000001">
    <property type="protein sequence ID" value="MDS0258397.1"/>
    <property type="molecule type" value="Genomic_DNA"/>
</dbReference>
<evidence type="ECO:0000313" key="2">
    <source>
        <dbReference type="EMBL" id="MDS0258397.1"/>
    </source>
</evidence>
<reference evidence="2 3" key="1">
    <citation type="submission" date="2022-06" db="EMBL/GenBank/DDBJ databases">
        <title>Haloarcula sp. a new haloarchaeum isolate from saline soil.</title>
        <authorList>
            <person name="Strakova D."/>
            <person name="Galisteo C."/>
            <person name="Sanchez-Porro C."/>
            <person name="Ventosa A."/>
        </authorList>
    </citation>
    <scope>NUCLEOTIDE SEQUENCE [LARGE SCALE GENOMIC DNA]</scope>
    <source>
        <strain evidence="2 3">S1CR25-12</strain>
    </source>
</reference>
<gene>
    <name evidence="2" type="ORF">NDI56_03115</name>
</gene>
<feature type="compositionally biased region" description="Basic and acidic residues" evidence="1">
    <location>
        <begin position="63"/>
        <end position="79"/>
    </location>
</feature>
<proteinExistence type="predicted"/>
<dbReference type="Proteomes" id="UP001259659">
    <property type="component" value="Unassembled WGS sequence"/>
</dbReference>
<sequence length="87" mass="9583">MPEASHSSLEADVQRAVLFDRVHGLTGRDRTRGRLPVDGDGNSSHRVYASREPGGIADQTQWYRDDDHAERGPLGREFRANVGEPAG</sequence>
<feature type="compositionally biased region" description="Basic and acidic residues" evidence="1">
    <location>
        <begin position="28"/>
        <end position="37"/>
    </location>
</feature>
<keyword evidence="3" id="KW-1185">Reference proteome</keyword>
<organism evidence="2 3">
    <name type="scientific">Haloarcula saliterrae</name>
    <dbReference type="NCBI Taxonomy" id="2950534"/>
    <lineage>
        <taxon>Archaea</taxon>
        <taxon>Methanobacteriati</taxon>
        <taxon>Methanobacteriota</taxon>
        <taxon>Stenosarchaea group</taxon>
        <taxon>Halobacteria</taxon>
        <taxon>Halobacteriales</taxon>
        <taxon>Haloarculaceae</taxon>
        <taxon>Haloarcula</taxon>
    </lineage>
</organism>
<dbReference type="RefSeq" id="WP_310917964.1">
    <property type="nucleotide sequence ID" value="NZ_JAMQON010000001.1"/>
</dbReference>
<evidence type="ECO:0000256" key="1">
    <source>
        <dbReference type="SAM" id="MobiDB-lite"/>
    </source>
</evidence>
<protein>
    <submittedName>
        <fullName evidence="2">Uncharacterized protein</fullName>
    </submittedName>
</protein>
<evidence type="ECO:0000313" key="3">
    <source>
        <dbReference type="Proteomes" id="UP001259659"/>
    </source>
</evidence>
<feature type="region of interest" description="Disordered" evidence="1">
    <location>
        <begin position="28"/>
        <end position="87"/>
    </location>
</feature>